<dbReference type="RefSeq" id="WP_102873787.1">
    <property type="nucleotide sequence ID" value="NZ_CP010599.1"/>
</dbReference>
<evidence type="ECO:0000256" key="6">
    <source>
        <dbReference type="PIRSR" id="PIRSR000193-1"/>
    </source>
</evidence>
<feature type="domain" description="Pyrroline-5-carboxylate reductase dimerisation" evidence="8">
    <location>
        <begin position="160"/>
        <end position="264"/>
    </location>
</feature>
<evidence type="ECO:0000256" key="4">
    <source>
        <dbReference type="HAMAP-Rule" id="MF_01925"/>
    </source>
</evidence>
<comment type="similarity">
    <text evidence="1 4">Belongs to the pyrroline-5-carboxylate reductase family.</text>
</comment>
<reference evidence="9 12" key="3">
    <citation type="journal article" date="2017" name="Int. J. Syst. Evol. Microbiol.">
        <title>Adaptation of Surface-Associated Bacteria to the Open Ocean: A Genomically Distinct Subpopulation of Phaeobacter gallaeciensis Colonizes Pacific Mesozooplankton.</title>
        <authorList>
            <person name="Freese H.M."/>
            <person name="Methner A."/>
            <person name="Overmann J."/>
        </authorList>
    </citation>
    <scope>NUCLEOTIDE SEQUENCE [LARGE SCALE GENOMIC DNA]</scope>
    <source>
        <strain evidence="9 12">P66</strain>
    </source>
</reference>
<comment type="catalytic activity">
    <reaction evidence="4">
        <text>L-proline + NADP(+) = (S)-1-pyrroline-5-carboxylate + NADPH + 2 H(+)</text>
        <dbReference type="Rhea" id="RHEA:14109"/>
        <dbReference type="ChEBI" id="CHEBI:15378"/>
        <dbReference type="ChEBI" id="CHEBI:17388"/>
        <dbReference type="ChEBI" id="CHEBI:57783"/>
        <dbReference type="ChEBI" id="CHEBI:58349"/>
        <dbReference type="ChEBI" id="CHEBI:60039"/>
        <dbReference type="EC" id="1.5.1.2"/>
    </reaction>
</comment>
<dbReference type="SUPFAM" id="SSF51735">
    <property type="entry name" value="NAD(P)-binding Rossmann-fold domains"/>
    <property type="match status" value="1"/>
</dbReference>
<evidence type="ECO:0000313" key="12">
    <source>
        <dbReference type="Proteomes" id="UP000236536"/>
    </source>
</evidence>
<dbReference type="GO" id="GO:0004735">
    <property type="term" value="F:pyrroline-5-carboxylate reductase activity"/>
    <property type="evidence" value="ECO:0007669"/>
    <property type="project" value="UniProtKB-UniRule"/>
</dbReference>
<evidence type="ECO:0000313" key="11">
    <source>
        <dbReference type="Proteomes" id="UP000236447"/>
    </source>
</evidence>
<dbReference type="InterPro" id="IPR036291">
    <property type="entry name" value="NAD(P)-bd_dom_sf"/>
</dbReference>
<dbReference type="EMBL" id="CP010705">
    <property type="protein sequence ID" value="AUQ93611.1"/>
    <property type="molecule type" value="Genomic_DNA"/>
</dbReference>
<dbReference type="Proteomes" id="UP000236447">
    <property type="component" value="Chromosome"/>
</dbReference>
<dbReference type="Proteomes" id="UP000236536">
    <property type="component" value="Chromosome"/>
</dbReference>
<dbReference type="NCBIfam" id="TIGR00112">
    <property type="entry name" value="proC"/>
    <property type="match status" value="1"/>
</dbReference>
<dbReference type="InterPro" id="IPR029036">
    <property type="entry name" value="P5CR_dimer"/>
</dbReference>
<reference evidence="10 11" key="1">
    <citation type="journal article" date="2017" name="Front. Microbiol.">
        <title>Phaeobacter piscinae sp. nov., a species of the Roseobacter group and potential aquaculture probiont.</title>
        <authorList>
            <person name="Sonnenschein E.C."/>
            <person name="Phippen C.B.W."/>
            <person name="Nielsen K.F."/>
            <person name="Mateiu R.V."/>
            <person name="Melchiorsen J."/>
            <person name="Gram L."/>
            <person name="Overmann J."/>
            <person name="Freese H.M."/>
        </authorList>
    </citation>
    <scope>NUCLEOTIDE SEQUENCE [LARGE SCALE GENOMIC DNA]</scope>
    <source>
        <strain evidence="10 11">P88</strain>
    </source>
</reference>
<dbReference type="FunFam" id="1.10.3730.10:FF:000001">
    <property type="entry name" value="Pyrroline-5-carboxylate reductase"/>
    <property type="match status" value="1"/>
</dbReference>
<keyword evidence="4" id="KW-0641">Proline biosynthesis</keyword>
<feature type="binding site" evidence="6">
    <location>
        <begin position="70"/>
        <end position="73"/>
    </location>
    <ligand>
        <name>NADP(+)</name>
        <dbReference type="ChEBI" id="CHEBI:58349"/>
    </ligand>
</feature>
<dbReference type="SUPFAM" id="SSF48179">
    <property type="entry name" value="6-phosphogluconate dehydrogenase C-terminal domain-like"/>
    <property type="match status" value="1"/>
</dbReference>
<dbReference type="AlphaFoldDB" id="A0A2I7JTC8"/>
<reference evidence="11 12" key="2">
    <citation type="journal article" date="2017" name="Genome Biol. Evol.">
        <title>Trajectories and Drivers of Genome Evolution in Surface-Associated Marine Phaeobacter.</title>
        <authorList>
            <person name="Freese H.M."/>
            <person name="Sikorski J."/>
            <person name="Bunk B."/>
            <person name="Scheuner C."/>
            <person name="Meier-Kolthoff J.P."/>
            <person name="Sproer C."/>
            <person name="Gram L."/>
            <person name="Overmann J."/>
        </authorList>
    </citation>
    <scope>NUCLEOTIDE SEQUENCE [LARGE SCALE GENOMIC DNA]</scope>
    <source>
        <strain evidence="9 12">P66</strain>
        <strain evidence="10 11">P88</strain>
    </source>
</reference>
<comment type="function">
    <text evidence="4">Catalyzes the reduction of 1-pyrroline-5-carboxylate (PCA) to L-proline.</text>
</comment>
<keyword evidence="4" id="KW-0028">Amino-acid biosynthesis</keyword>
<gene>
    <name evidence="10" type="primary">proC2</name>
    <name evidence="4" type="synonym">proC</name>
    <name evidence="9" type="ORF">PhaeoP66_00807</name>
    <name evidence="10" type="ORF">PhaeoP88_02531</name>
</gene>
<dbReference type="Gene3D" id="1.10.3730.10">
    <property type="entry name" value="ProC C-terminal domain-like"/>
    <property type="match status" value="1"/>
</dbReference>
<comment type="subcellular location">
    <subcellularLocation>
        <location evidence="4">Cytoplasm</location>
    </subcellularLocation>
</comment>
<keyword evidence="3 4" id="KW-0560">Oxidoreductase</keyword>
<dbReference type="Gene3D" id="3.40.50.720">
    <property type="entry name" value="NAD(P)-binding Rossmann-like Domain"/>
    <property type="match status" value="1"/>
</dbReference>
<evidence type="ECO:0000256" key="3">
    <source>
        <dbReference type="ARBA" id="ARBA00023002"/>
    </source>
</evidence>
<dbReference type="UniPathway" id="UPA00098">
    <property type="reaction ID" value="UER00361"/>
</dbReference>
<feature type="domain" description="Pyrroline-5-carboxylate reductase catalytic N-terminal" evidence="7">
    <location>
        <begin position="7"/>
        <end position="99"/>
    </location>
</feature>
<dbReference type="PANTHER" id="PTHR11645">
    <property type="entry name" value="PYRROLINE-5-CARBOXYLATE REDUCTASE"/>
    <property type="match status" value="1"/>
</dbReference>
<dbReference type="PANTHER" id="PTHR11645:SF0">
    <property type="entry name" value="PYRROLINE-5-CARBOXYLATE REDUCTASE 3"/>
    <property type="match status" value="1"/>
</dbReference>
<evidence type="ECO:0000259" key="8">
    <source>
        <dbReference type="Pfam" id="PF14748"/>
    </source>
</evidence>
<evidence type="ECO:0000313" key="10">
    <source>
        <dbReference type="EMBL" id="AUQ99886.1"/>
    </source>
</evidence>
<dbReference type="InterPro" id="IPR028939">
    <property type="entry name" value="P5C_Rdtase_cat_N"/>
</dbReference>
<evidence type="ECO:0000256" key="1">
    <source>
        <dbReference type="ARBA" id="ARBA00005525"/>
    </source>
</evidence>
<dbReference type="HAMAP" id="MF_01925">
    <property type="entry name" value="P5C_reductase"/>
    <property type="match status" value="1"/>
</dbReference>
<evidence type="ECO:0000256" key="5">
    <source>
        <dbReference type="NCBIfam" id="TIGR00112"/>
    </source>
</evidence>
<evidence type="ECO:0000313" key="9">
    <source>
        <dbReference type="EMBL" id="AUQ93611.1"/>
    </source>
</evidence>
<feature type="binding site" evidence="6">
    <location>
        <begin position="8"/>
        <end position="13"/>
    </location>
    <ligand>
        <name>NADP(+)</name>
        <dbReference type="ChEBI" id="CHEBI:58349"/>
    </ligand>
</feature>
<dbReference type="EC" id="1.5.1.2" evidence="4 5"/>
<comment type="catalytic activity">
    <reaction evidence="4">
        <text>L-proline + NAD(+) = (S)-1-pyrroline-5-carboxylate + NADH + 2 H(+)</text>
        <dbReference type="Rhea" id="RHEA:14105"/>
        <dbReference type="ChEBI" id="CHEBI:15378"/>
        <dbReference type="ChEBI" id="CHEBI:17388"/>
        <dbReference type="ChEBI" id="CHEBI:57540"/>
        <dbReference type="ChEBI" id="CHEBI:57945"/>
        <dbReference type="ChEBI" id="CHEBI:60039"/>
        <dbReference type="EC" id="1.5.1.2"/>
    </reaction>
</comment>
<comment type="pathway">
    <text evidence="4">Amino-acid biosynthesis; L-proline biosynthesis; L-proline from L-glutamate 5-semialdehyde: step 1/1.</text>
</comment>
<evidence type="ECO:0000259" key="7">
    <source>
        <dbReference type="Pfam" id="PF03807"/>
    </source>
</evidence>
<protein>
    <recommendedName>
        <fullName evidence="4 5">Pyrroline-5-carboxylate reductase</fullName>
        <shortName evidence="4">P5C reductase</shortName>
        <shortName evidence="4">P5CR</shortName>
        <ecNumber evidence="4 5">1.5.1.2</ecNumber>
    </recommendedName>
    <alternativeName>
        <fullName evidence="4">PCA reductase</fullName>
    </alternativeName>
</protein>
<dbReference type="EMBL" id="CP010725">
    <property type="protein sequence ID" value="AUQ99886.1"/>
    <property type="molecule type" value="Genomic_DNA"/>
</dbReference>
<proteinExistence type="inferred from homology"/>
<dbReference type="GO" id="GO:0005737">
    <property type="term" value="C:cytoplasm"/>
    <property type="evidence" value="ECO:0007669"/>
    <property type="project" value="UniProtKB-SubCell"/>
</dbReference>
<evidence type="ECO:0000256" key="2">
    <source>
        <dbReference type="ARBA" id="ARBA00022857"/>
    </source>
</evidence>
<keyword evidence="2 4" id="KW-0521">NADP</keyword>
<organism evidence="10 11">
    <name type="scientific">Phaeobacter inhibens</name>
    <dbReference type="NCBI Taxonomy" id="221822"/>
    <lineage>
        <taxon>Bacteria</taxon>
        <taxon>Pseudomonadati</taxon>
        <taxon>Pseudomonadota</taxon>
        <taxon>Alphaproteobacteria</taxon>
        <taxon>Rhodobacterales</taxon>
        <taxon>Roseobacteraceae</taxon>
        <taxon>Phaeobacter</taxon>
    </lineage>
</organism>
<dbReference type="InterPro" id="IPR008927">
    <property type="entry name" value="6-PGluconate_DH-like_C_sf"/>
</dbReference>
<name>A0A2I7JTC8_9RHOB</name>
<keyword evidence="12" id="KW-1185">Reference proteome</keyword>
<keyword evidence="4" id="KW-0963">Cytoplasm</keyword>
<sequence length="268" mass="27837">MNPTTLFIGAGNMGSAIIKGYLSAGGKAGDISIVDPFVQDSTKQALAGAHFYSDFESLDPALRFDMVVLATKPQVFLSVSQDIERVTAANGTIVSIMAGIGSETISTAVGGNLSVVRCMPNMAASKGYSANVAFTKDEAKKQGFERLFGGSGTVRWVDNEDQIHFTTAVSGSGPAYFFAFVEALAASGTNAGLGSQLAMDLAIDTLIGASELLKSDRDPERLRKSVTSKGGTTAAALEAFAHNNNLQAVVDDATSAAILRSRELGNPA</sequence>
<dbReference type="Pfam" id="PF14748">
    <property type="entry name" value="P5CR_dimer"/>
    <property type="match status" value="1"/>
</dbReference>
<dbReference type="PIRSF" id="PIRSF000193">
    <property type="entry name" value="Pyrrol-5-carb_rd"/>
    <property type="match status" value="1"/>
</dbReference>
<accession>A0A2I7JTC8</accession>
<dbReference type="InterPro" id="IPR000304">
    <property type="entry name" value="Pyrroline-COOH_reductase"/>
</dbReference>
<dbReference type="Pfam" id="PF03807">
    <property type="entry name" value="F420_oxidored"/>
    <property type="match status" value="1"/>
</dbReference>
<dbReference type="GO" id="GO:0055129">
    <property type="term" value="P:L-proline biosynthetic process"/>
    <property type="evidence" value="ECO:0007669"/>
    <property type="project" value="UniProtKB-UniRule"/>
</dbReference>